<dbReference type="InterPro" id="IPR029021">
    <property type="entry name" value="Prot-tyrosine_phosphatase-like"/>
</dbReference>
<dbReference type="SUPFAM" id="SSF52799">
    <property type="entry name" value="(Phosphotyrosine protein) phosphatases II"/>
    <property type="match status" value="1"/>
</dbReference>
<proteinExistence type="predicted"/>
<dbReference type="GeneID" id="110983526"/>
<organism evidence="2 3">
    <name type="scientific">Acanthaster planci</name>
    <name type="common">Crown-of-thorns starfish</name>
    <dbReference type="NCBI Taxonomy" id="133434"/>
    <lineage>
        <taxon>Eukaryota</taxon>
        <taxon>Metazoa</taxon>
        <taxon>Echinodermata</taxon>
        <taxon>Eleutherozoa</taxon>
        <taxon>Asterozoa</taxon>
        <taxon>Asteroidea</taxon>
        <taxon>Valvatacea</taxon>
        <taxon>Valvatida</taxon>
        <taxon>Acanthasteridae</taxon>
        <taxon>Acanthaster</taxon>
    </lineage>
</organism>
<dbReference type="AlphaFoldDB" id="A0A8B7YYV4"/>
<evidence type="ECO:0000313" key="2">
    <source>
        <dbReference type="Proteomes" id="UP000694845"/>
    </source>
</evidence>
<gene>
    <name evidence="3" type="primary">LOC110983526</name>
</gene>
<keyword evidence="2" id="KW-1185">Reference proteome</keyword>
<dbReference type="Gene3D" id="3.90.190.10">
    <property type="entry name" value="Protein tyrosine phosphatase superfamily"/>
    <property type="match status" value="1"/>
</dbReference>
<name>A0A8B7YYV4_ACAPL</name>
<dbReference type="PANTHER" id="PTHR31126:SF1">
    <property type="entry name" value="TYROSINE SPECIFIC PROTEIN PHOSPHATASES DOMAIN-CONTAINING PROTEIN"/>
    <property type="match status" value="1"/>
</dbReference>
<dbReference type="Pfam" id="PF13350">
    <property type="entry name" value="Y_phosphatase3"/>
    <property type="match status" value="1"/>
</dbReference>
<dbReference type="GO" id="GO:0004721">
    <property type="term" value="F:phosphoprotein phosphatase activity"/>
    <property type="evidence" value="ECO:0007669"/>
    <property type="project" value="InterPro"/>
</dbReference>
<keyword evidence="1" id="KW-0472">Membrane</keyword>
<dbReference type="OrthoDB" id="9988524at2759"/>
<keyword evidence="1" id="KW-1133">Transmembrane helix</keyword>
<evidence type="ECO:0000313" key="3">
    <source>
        <dbReference type="RefSeq" id="XP_022098529.1"/>
    </source>
</evidence>
<accession>A0A8B7YYV4</accession>
<keyword evidence="1" id="KW-0812">Transmembrane</keyword>
<protein>
    <submittedName>
        <fullName evidence="3">Uncharacterized protein LOC110983526 isoform X2</fullName>
    </submittedName>
</protein>
<dbReference type="RefSeq" id="XP_022098529.1">
    <property type="nucleotide sequence ID" value="XM_022242837.1"/>
</dbReference>
<dbReference type="PANTHER" id="PTHR31126">
    <property type="entry name" value="TYROSINE-PROTEIN PHOSPHATASE"/>
    <property type="match status" value="1"/>
</dbReference>
<dbReference type="Proteomes" id="UP000694845">
    <property type="component" value="Unplaced"/>
</dbReference>
<dbReference type="InterPro" id="IPR026893">
    <property type="entry name" value="Tyr/Ser_Pase_IphP-type"/>
</dbReference>
<feature type="transmembrane region" description="Helical" evidence="1">
    <location>
        <begin position="149"/>
        <end position="167"/>
    </location>
</feature>
<sequence>MSATTSRKTKTAEEQVKLDRIFNFRRVDDHGHLYRSARQDAASPADIQHLHNLGIRTYLDLRTGIEYHNSLGHRKKPIDDHVQVLEPVLPNADVTPYPTTDSIPMKGINVKSLQLDGLPMTKPRRYLINMFPKPMILAVFNSVSLLRRLLSLVVLIVDVILVLHTLTDPENLPALICCAHGKDRTGLVTAMVLTLLGKSDEYIAQDYARSEEGLRHIQESVREETSLKYNVDDSFAWAKKETMMEVLRILRERYGSVEDFLESRGFTKEDQKKLCHVLS</sequence>
<evidence type="ECO:0000256" key="1">
    <source>
        <dbReference type="SAM" id="Phobius"/>
    </source>
</evidence>
<reference evidence="3" key="1">
    <citation type="submission" date="2025-08" db="UniProtKB">
        <authorList>
            <consortium name="RefSeq"/>
        </authorList>
    </citation>
    <scope>IDENTIFICATION</scope>
</reference>